<feature type="binding site" evidence="6">
    <location>
        <begin position="32"/>
        <end position="39"/>
    </location>
    <ligand>
        <name>ATP</name>
        <dbReference type="ChEBI" id="CHEBI:30616"/>
    </ligand>
</feature>
<evidence type="ECO:0000313" key="8">
    <source>
        <dbReference type="EMBL" id="AUR50982.1"/>
    </source>
</evidence>
<evidence type="ECO:0000256" key="2">
    <source>
        <dbReference type="ARBA" id="ARBA00022741"/>
    </source>
</evidence>
<proteinExistence type="inferred from homology"/>
<comment type="subcellular location">
    <subcellularLocation>
        <location evidence="6">Cytoplasm</location>
    </subcellularLocation>
</comment>
<dbReference type="OrthoDB" id="9808768at2"/>
<feature type="coiled-coil region" evidence="6">
    <location>
        <begin position="391"/>
        <end position="425"/>
    </location>
</feature>
<dbReference type="InterPro" id="IPR036274">
    <property type="entry name" value="HR1_rpt_sf"/>
</dbReference>
<dbReference type="InterPro" id="IPR027417">
    <property type="entry name" value="P-loop_NTPase"/>
</dbReference>
<dbReference type="InterPro" id="IPR003395">
    <property type="entry name" value="RecF/RecN/SMC_N"/>
</dbReference>
<evidence type="ECO:0000256" key="6">
    <source>
        <dbReference type="HAMAP-Rule" id="MF_01894"/>
    </source>
</evidence>
<comment type="function">
    <text evidence="6">Required for chromosome condensation and partitioning.</text>
</comment>
<dbReference type="CDD" id="cd03278">
    <property type="entry name" value="ABC_SMC_barmotin"/>
    <property type="match status" value="1"/>
</dbReference>
<gene>
    <name evidence="6 8" type="primary">smc</name>
    <name evidence="8" type="ORF">CUN60_01230</name>
</gene>
<dbReference type="Pfam" id="PF02463">
    <property type="entry name" value="SMC_N"/>
    <property type="match status" value="1"/>
</dbReference>
<dbReference type="GO" id="GO:0007059">
    <property type="term" value="P:chromosome segregation"/>
    <property type="evidence" value="ECO:0007669"/>
    <property type="project" value="UniProtKB-UniRule"/>
</dbReference>
<feature type="coiled-coil region" evidence="6">
    <location>
        <begin position="644"/>
        <end position="897"/>
    </location>
</feature>
<dbReference type="SUPFAM" id="SSF75553">
    <property type="entry name" value="Smc hinge domain"/>
    <property type="match status" value="1"/>
</dbReference>
<feature type="coiled-coil region" evidence="6">
    <location>
        <begin position="964"/>
        <end position="991"/>
    </location>
</feature>
<feature type="coiled-coil region" evidence="6">
    <location>
        <begin position="208"/>
        <end position="334"/>
    </location>
</feature>
<dbReference type="GO" id="GO:0016887">
    <property type="term" value="F:ATP hydrolysis activity"/>
    <property type="evidence" value="ECO:0007669"/>
    <property type="project" value="InterPro"/>
</dbReference>
<dbReference type="GO" id="GO:0006260">
    <property type="term" value="P:DNA replication"/>
    <property type="evidence" value="ECO:0007669"/>
    <property type="project" value="UniProtKB-UniRule"/>
</dbReference>
<sequence>MRLKQIRLSGFKSFVDNTAIEVVGQLVGIVGPNGCGKSNVIDAVRWVLGESSAKQLRGESMADVIFNGSLKRKPVSRASVELVFDNTLKSLSGLWNTYDEVAIKRVISRQGESSYLINNQQVRRKDITDLFLGTGVGSKGYAVIEQGMISRIIESRPEDMRLFIEEAAGVSKYRERRKETVMRLNDTRDNLLRLEDIHGEIIKQLATLKEQAEIAKLYQELNQELKLKQGLVLAVKVRDAKKIQAEASQFIQNCEDELRTIGYQLEEVNEQLTREQELKVTKEQHFQDLMQSFNEYRTQLARVEERYKHYTELLQRFETETGDLNERLNTLAEEITEYGLRIEEIDLTIEDKQLQLNEEEIIRDQFQESVFAGEASYQEIQAKSQMRQSKLNQLKHDCDLLTNSCRHKEQQHANLLTRKQRLVEETNTLDLDQNYHFIKEEVELVKEDLISSELSLEKVAVLHEEISGKLQLIQQEKQLLSNQQSATAAKIDTLNKLIQKSILNDSGFASDASELWQMIKVSDGYELAVEVAIASLLKAKIIENIPSKDDIDQHKIALWFKDSSINVKINPKSLSQYVAIKDQGISSLYSYLNQFILIDNIGTISTLEENYFYITRDGHLFTSYYAIYNANNDSDNILLHQQELESLAQLNIGFEQKIAELEEEVQELIRRENGLKNDSSSLQATNRRLMQKKHDLEVELTKQEQMFIQNQRHLERTTEEIQLITQEINHLTNEISDLQINLEEKRLTLSEYEVESQNIELERLESETAHKLAENKLNDINGKINQLIIDLQMLRQQKNHSEQIKKDKELQLAAVRSNLAKLADEKDSFSNSTEAEEINGLQQNIADIAGKMQSVQGELNELSNKVVSLKNKASSLNSNYQRNLEKINQTKFKLQEQQILLSTYRESCEERGLNEDLLAELTTNAPKELNSILEETKALEARIAGLGLVNLKAIEDLEVASVKEEELIFQLDDLRQAIINLEAAIEHIDNETRILLQATFDKLNAAIQVYFKALFGGGNAKLALTEKDILNAGVQIFAEPPGKKNSTIHLLSGGEKALAAMSFIFALFSLNPAPFCLLDEVDAPLDDANTSRFCNLVKDLSDKTQFVYISHNRLAMEMADQLVGVTMQEKGVSTVVSVSLIDAVNQINAEQSA</sequence>
<keyword evidence="9" id="KW-1185">Reference proteome</keyword>
<dbReference type="NCBIfam" id="TIGR02168">
    <property type="entry name" value="SMC_prok_B"/>
    <property type="match status" value="1"/>
</dbReference>
<keyword evidence="4 6" id="KW-0175">Coiled coil</keyword>
<dbReference type="Gene3D" id="3.40.50.300">
    <property type="entry name" value="P-loop containing nucleotide triphosphate hydrolases"/>
    <property type="match status" value="2"/>
</dbReference>
<evidence type="ECO:0000256" key="1">
    <source>
        <dbReference type="ARBA" id="ARBA00022490"/>
    </source>
</evidence>
<keyword evidence="5 6" id="KW-0238">DNA-binding</keyword>
<comment type="similarity">
    <text evidence="6">Belongs to the SMC family.</text>
</comment>
<dbReference type="HAMAP" id="MF_01894">
    <property type="entry name" value="Smc_prok"/>
    <property type="match status" value="1"/>
</dbReference>
<dbReference type="InterPro" id="IPR011890">
    <property type="entry name" value="SMC_prok"/>
</dbReference>
<name>A0A2I7N3F9_9NEIS</name>
<keyword evidence="3 6" id="KW-0067">ATP-binding</keyword>
<protein>
    <recommendedName>
        <fullName evidence="6">Chromosome partition protein Smc</fullName>
    </recommendedName>
</protein>
<dbReference type="PANTHER" id="PTHR43977">
    <property type="entry name" value="STRUCTURAL MAINTENANCE OF CHROMOSOMES PROTEIN 3"/>
    <property type="match status" value="1"/>
</dbReference>
<dbReference type="GO" id="GO:0007062">
    <property type="term" value="P:sister chromatid cohesion"/>
    <property type="evidence" value="ECO:0007669"/>
    <property type="project" value="InterPro"/>
</dbReference>
<organism evidence="8 9">
    <name type="scientific">Aquella oligotrophica</name>
    <dbReference type="NCBI Taxonomy" id="2067065"/>
    <lineage>
        <taxon>Bacteria</taxon>
        <taxon>Pseudomonadati</taxon>
        <taxon>Pseudomonadota</taxon>
        <taxon>Betaproteobacteria</taxon>
        <taxon>Neisseriales</taxon>
        <taxon>Neisseriaceae</taxon>
        <taxon>Aquella</taxon>
    </lineage>
</organism>
<dbReference type="EMBL" id="CP024847">
    <property type="protein sequence ID" value="AUR50982.1"/>
    <property type="molecule type" value="Genomic_DNA"/>
</dbReference>
<dbReference type="RefSeq" id="WP_102950282.1">
    <property type="nucleotide sequence ID" value="NZ_CP024847.1"/>
</dbReference>
<evidence type="ECO:0000256" key="3">
    <source>
        <dbReference type="ARBA" id="ARBA00022840"/>
    </source>
</evidence>
<feature type="domain" description="RecF/RecN/SMC N-terminal" evidence="7">
    <location>
        <begin position="3"/>
        <end position="1134"/>
    </location>
</feature>
<dbReference type="SUPFAM" id="SSF46585">
    <property type="entry name" value="HR1 repeat"/>
    <property type="match status" value="1"/>
</dbReference>
<dbReference type="SUPFAM" id="SSF52540">
    <property type="entry name" value="P-loop containing nucleoside triphosphate hydrolases"/>
    <property type="match status" value="1"/>
</dbReference>
<keyword evidence="2 6" id="KW-0547">Nucleotide-binding</keyword>
<evidence type="ECO:0000256" key="4">
    <source>
        <dbReference type="ARBA" id="ARBA00023054"/>
    </source>
</evidence>
<comment type="subunit">
    <text evidence="6">Homodimer.</text>
</comment>
<evidence type="ECO:0000313" key="9">
    <source>
        <dbReference type="Proteomes" id="UP000236655"/>
    </source>
</evidence>
<dbReference type="GO" id="GO:0030261">
    <property type="term" value="P:chromosome condensation"/>
    <property type="evidence" value="ECO:0007669"/>
    <property type="project" value="InterPro"/>
</dbReference>
<dbReference type="GO" id="GO:0005694">
    <property type="term" value="C:chromosome"/>
    <property type="evidence" value="ECO:0007669"/>
    <property type="project" value="InterPro"/>
</dbReference>
<dbReference type="PIRSF" id="PIRSF005719">
    <property type="entry name" value="SMC"/>
    <property type="match status" value="1"/>
</dbReference>
<dbReference type="AlphaFoldDB" id="A0A2I7N3F9"/>
<keyword evidence="1 6" id="KW-0963">Cytoplasm</keyword>
<dbReference type="InterPro" id="IPR036277">
    <property type="entry name" value="SMC_hinge_sf"/>
</dbReference>
<dbReference type="GO" id="GO:0005737">
    <property type="term" value="C:cytoplasm"/>
    <property type="evidence" value="ECO:0007669"/>
    <property type="project" value="UniProtKB-SubCell"/>
</dbReference>
<comment type="domain">
    <text evidence="6">Contains large globular domains required for ATP hydrolysis at each terminus and a third globular domain forming a flexible hinge near the middle of the molecule. These domains are separated by coiled-coil structures.</text>
</comment>
<dbReference type="Proteomes" id="UP000236655">
    <property type="component" value="Chromosome"/>
</dbReference>
<accession>A0A2I7N3F9</accession>
<evidence type="ECO:0000256" key="5">
    <source>
        <dbReference type="ARBA" id="ARBA00023125"/>
    </source>
</evidence>
<dbReference type="InterPro" id="IPR024704">
    <property type="entry name" value="SMC"/>
</dbReference>
<reference evidence="9" key="1">
    <citation type="submission" date="2017-11" db="EMBL/GenBank/DDBJ databases">
        <authorList>
            <person name="Chan K.G."/>
            <person name="Lee L.S."/>
        </authorList>
    </citation>
    <scope>NUCLEOTIDE SEQUENCE [LARGE SCALE GENOMIC DNA]</scope>
    <source>
        <strain evidence="9">DSM 100970</strain>
    </source>
</reference>
<dbReference type="GO" id="GO:0005524">
    <property type="term" value="F:ATP binding"/>
    <property type="evidence" value="ECO:0007669"/>
    <property type="project" value="UniProtKB-UniRule"/>
</dbReference>
<dbReference type="GO" id="GO:0003677">
    <property type="term" value="F:DNA binding"/>
    <property type="evidence" value="ECO:0007669"/>
    <property type="project" value="UniProtKB-UniRule"/>
</dbReference>
<dbReference type="KEGG" id="nba:CUN60_01230"/>
<evidence type="ECO:0000259" key="7">
    <source>
        <dbReference type="Pfam" id="PF02463"/>
    </source>
</evidence>